<sequence length="216" mass="23852">MSSEINIDSDGHQCIQGPLNQNQQHIFQGMAHGSVLKHCPPGNNYIVSKREVATLGGVMILACNKAFCLLQNAEFHRSLVNSRGLSTKAQGPSFWLFLHRNPKDEHSTLPIHSIIPFISANPTDRVLNLPGISIARLLTKEQDILVNGNSFIQNPTLSSDIQVLKVNIIIKGYEDHSKGITIPLECSHGLLSHLGLANTILKRIRCVIRQLSTIEE</sequence>
<evidence type="ECO:0000313" key="2">
    <source>
        <dbReference type="Proteomes" id="UP001175228"/>
    </source>
</evidence>
<proteinExistence type="predicted"/>
<protein>
    <submittedName>
        <fullName evidence="1">Uncharacterized protein</fullName>
    </submittedName>
</protein>
<comment type="caution">
    <text evidence="1">The sequence shown here is derived from an EMBL/GenBank/DDBJ whole genome shotgun (WGS) entry which is preliminary data.</text>
</comment>
<keyword evidence="2" id="KW-1185">Reference proteome</keyword>
<reference evidence="1" key="1">
    <citation type="submission" date="2023-06" db="EMBL/GenBank/DDBJ databases">
        <authorList>
            <consortium name="Lawrence Berkeley National Laboratory"/>
            <person name="Ahrendt S."/>
            <person name="Sahu N."/>
            <person name="Indic B."/>
            <person name="Wong-Bajracharya J."/>
            <person name="Merenyi Z."/>
            <person name="Ke H.-M."/>
            <person name="Monk M."/>
            <person name="Kocsube S."/>
            <person name="Drula E."/>
            <person name="Lipzen A."/>
            <person name="Balint B."/>
            <person name="Henrissat B."/>
            <person name="Andreopoulos B."/>
            <person name="Martin F.M."/>
            <person name="Harder C.B."/>
            <person name="Rigling D."/>
            <person name="Ford K.L."/>
            <person name="Foster G.D."/>
            <person name="Pangilinan J."/>
            <person name="Papanicolaou A."/>
            <person name="Barry K."/>
            <person name="LaButti K."/>
            <person name="Viragh M."/>
            <person name="Koriabine M."/>
            <person name="Yan M."/>
            <person name="Riley R."/>
            <person name="Champramary S."/>
            <person name="Plett K.L."/>
            <person name="Tsai I.J."/>
            <person name="Slot J."/>
            <person name="Sipos G."/>
            <person name="Plett J."/>
            <person name="Nagy L.G."/>
            <person name="Grigoriev I.V."/>
        </authorList>
    </citation>
    <scope>NUCLEOTIDE SEQUENCE</scope>
    <source>
        <strain evidence="1">HWK02</strain>
    </source>
</reference>
<dbReference type="AlphaFoldDB" id="A0AA39PET2"/>
<organism evidence="1 2">
    <name type="scientific">Armillaria luteobubalina</name>
    <dbReference type="NCBI Taxonomy" id="153913"/>
    <lineage>
        <taxon>Eukaryota</taxon>
        <taxon>Fungi</taxon>
        <taxon>Dikarya</taxon>
        <taxon>Basidiomycota</taxon>
        <taxon>Agaricomycotina</taxon>
        <taxon>Agaricomycetes</taxon>
        <taxon>Agaricomycetidae</taxon>
        <taxon>Agaricales</taxon>
        <taxon>Marasmiineae</taxon>
        <taxon>Physalacriaceae</taxon>
        <taxon>Armillaria</taxon>
    </lineage>
</organism>
<dbReference type="EMBL" id="JAUEPU010000064">
    <property type="protein sequence ID" value="KAK0482882.1"/>
    <property type="molecule type" value="Genomic_DNA"/>
</dbReference>
<evidence type="ECO:0000313" key="1">
    <source>
        <dbReference type="EMBL" id="KAK0482882.1"/>
    </source>
</evidence>
<name>A0AA39PET2_9AGAR</name>
<dbReference type="Proteomes" id="UP001175228">
    <property type="component" value="Unassembled WGS sequence"/>
</dbReference>
<accession>A0AA39PET2</accession>
<gene>
    <name evidence="1" type="ORF">EDD18DRAFT_1112517</name>
</gene>